<proteinExistence type="predicted"/>
<dbReference type="EMBL" id="JAFBCV010000001">
    <property type="protein sequence ID" value="MBM7836813.1"/>
    <property type="molecule type" value="Genomic_DNA"/>
</dbReference>
<organism evidence="1 2">
    <name type="scientific">Shouchella xiaoxiensis</name>
    <dbReference type="NCBI Taxonomy" id="766895"/>
    <lineage>
        <taxon>Bacteria</taxon>
        <taxon>Bacillati</taxon>
        <taxon>Bacillota</taxon>
        <taxon>Bacilli</taxon>
        <taxon>Bacillales</taxon>
        <taxon>Bacillaceae</taxon>
        <taxon>Shouchella</taxon>
    </lineage>
</organism>
<accession>A0ABS2SMR3</accession>
<evidence type="ECO:0008006" key="3">
    <source>
        <dbReference type="Google" id="ProtNLM"/>
    </source>
</evidence>
<name>A0ABS2SMR3_9BACI</name>
<dbReference type="Proteomes" id="UP001179280">
    <property type="component" value="Unassembled WGS sequence"/>
</dbReference>
<protein>
    <recommendedName>
        <fullName evidence="3">Transposase</fullName>
    </recommendedName>
</protein>
<evidence type="ECO:0000313" key="1">
    <source>
        <dbReference type="EMBL" id="MBM7836813.1"/>
    </source>
</evidence>
<reference evidence="1" key="1">
    <citation type="submission" date="2021-01" db="EMBL/GenBank/DDBJ databases">
        <title>Genomic Encyclopedia of Type Strains, Phase IV (KMG-IV): sequencing the most valuable type-strain genomes for metagenomic binning, comparative biology and taxonomic classification.</title>
        <authorList>
            <person name="Goeker M."/>
        </authorList>
    </citation>
    <scope>NUCLEOTIDE SEQUENCE</scope>
    <source>
        <strain evidence="1">DSM 21943</strain>
    </source>
</reference>
<evidence type="ECO:0000313" key="2">
    <source>
        <dbReference type="Proteomes" id="UP001179280"/>
    </source>
</evidence>
<gene>
    <name evidence="1" type="ORF">JOC54_000044</name>
</gene>
<comment type="caution">
    <text evidence="1">The sequence shown here is derived from an EMBL/GenBank/DDBJ whole genome shotgun (WGS) entry which is preliminary data.</text>
</comment>
<keyword evidence="2" id="KW-1185">Reference proteome</keyword>
<sequence>MLFAGKNLLYEAFPQELKADVKAVIKKKIRPRDGRANSWFSVHYDEEQLQIPERLYIKMPKDSKVEELSEQQVIVYACLCSRHHDGFVRERYVIELISNSGKYPWVIPYIFRLTGEYVIEILDTVKERLSDLDESAMAAFVKANPQFVQTTKSQIISYWNCNYRSDYPQFDTYVGAPILAYLNKVERQTKLC</sequence>
<dbReference type="RefSeq" id="WP_204463531.1">
    <property type="nucleotide sequence ID" value="NZ_JAFBCV010000001.1"/>
</dbReference>